<dbReference type="CDD" id="cd13578">
    <property type="entry name" value="PBP2_Bug27"/>
    <property type="match status" value="1"/>
</dbReference>
<keyword evidence="2" id="KW-0732">Signal</keyword>
<dbReference type="AlphaFoldDB" id="A0A917K993"/>
<sequence length="326" mass="34591">MFSRRIALSAWLVSPVLAPSAWAQTTEPFPNRPIRLVVPYAPGTATDLLARTLTPRFSDVLGQRMVVENRAGAGGIVGAEAVARATPDGYTLGFAGSQTNAINVSLYRSLPYNPQTDFTPIARIAAQPMVLVVNPDLPVRSVAELVALAKARPGELNFASTGSGTSAHLSGEALRSQAAIDIVHVPYASSGQVFTELLAGRTQLMFYPYQPLKPHIDAGRLRALATTGETRPAWLPDLPTMIEAGYSNFVVIPWFALFGPAGTPQAAVATLSAATERVLADPDLRAALAATGTEPWFAGPLVLADFTQAEIARYREVITASGARVD</sequence>
<dbReference type="InterPro" id="IPR005064">
    <property type="entry name" value="BUG"/>
</dbReference>
<dbReference type="PANTHER" id="PTHR42928:SF5">
    <property type="entry name" value="BLR1237 PROTEIN"/>
    <property type="match status" value="1"/>
</dbReference>
<evidence type="ECO:0000313" key="4">
    <source>
        <dbReference type="Proteomes" id="UP000661507"/>
    </source>
</evidence>
<reference evidence="3" key="1">
    <citation type="journal article" date="2014" name="Int. J. Syst. Evol. Microbiol.">
        <title>Complete genome sequence of Corynebacterium casei LMG S-19264T (=DSM 44701T), isolated from a smear-ripened cheese.</title>
        <authorList>
            <consortium name="US DOE Joint Genome Institute (JGI-PGF)"/>
            <person name="Walter F."/>
            <person name="Albersmeier A."/>
            <person name="Kalinowski J."/>
            <person name="Ruckert C."/>
        </authorList>
    </citation>
    <scope>NUCLEOTIDE SEQUENCE</scope>
    <source>
        <strain evidence="3">CGMCC 1.3617</strain>
    </source>
</reference>
<dbReference type="Gene3D" id="3.40.190.10">
    <property type="entry name" value="Periplasmic binding protein-like II"/>
    <property type="match status" value="1"/>
</dbReference>
<comment type="caution">
    <text evidence="3">The sequence shown here is derived from an EMBL/GenBank/DDBJ whole genome shotgun (WGS) entry which is preliminary data.</text>
</comment>
<name>A0A917K993_9PROT</name>
<reference evidence="3" key="2">
    <citation type="submission" date="2020-09" db="EMBL/GenBank/DDBJ databases">
        <authorList>
            <person name="Sun Q."/>
            <person name="Zhou Y."/>
        </authorList>
    </citation>
    <scope>NUCLEOTIDE SEQUENCE</scope>
    <source>
        <strain evidence="3">CGMCC 1.3617</strain>
    </source>
</reference>
<dbReference type="Pfam" id="PF03401">
    <property type="entry name" value="TctC"/>
    <property type="match status" value="1"/>
</dbReference>
<organism evidence="3 4">
    <name type="scientific">Neoroseomonas lacus</name>
    <dbReference type="NCBI Taxonomy" id="287609"/>
    <lineage>
        <taxon>Bacteria</taxon>
        <taxon>Pseudomonadati</taxon>
        <taxon>Pseudomonadota</taxon>
        <taxon>Alphaproteobacteria</taxon>
        <taxon>Acetobacterales</taxon>
        <taxon>Acetobacteraceae</taxon>
        <taxon>Neoroseomonas</taxon>
    </lineage>
</organism>
<keyword evidence="4" id="KW-1185">Reference proteome</keyword>
<dbReference type="PANTHER" id="PTHR42928">
    <property type="entry name" value="TRICARBOXYLATE-BINDING PROTEIN"/>
    <property type="match status" value="1"/>
</dbReference>
<gene>
    <name evidence="3" type="ORF">GCM10011320_10460</name>
</gene>
<evidence type="ECO:0000256" key="2">
    <source>
        <dbReference type="SAM" id="SignalP"/>
    </source>
</evidence>
<evidence type="ECO:0000313" key="3">
    <source>
        <dbReference type="EMBL" id="GGJ05509.1"/>
    </source>
</evidence>
<dbReference type="PIRSF" id="PIRSF017082">
    <property type="entry name" value="YflP"/>
    <property type="match status" value="1"/>
</dbReference>
<evidence type="ECO:0000256" key="1">
    <source>
        <dbReference type="ARBA" id="ARBA00006987"/>
    </source>
</evidence>
<dbReference type="RefSeq" id="WP_188965854.1">
    <property type="nucleotide sequence ID" value="NZ_BMKW01000002.1"/>
</dbReference>
<protein>
    <submittedName>
        <fullName evidence="3">ABC transporter substrate-binding protein</fullName>
    </submittedName>
</protein>
<feature type="signal peptide" evidence="2">
    <location>
        <begin position="1"/>
        <end position="23"/>
    </location>
</feature>
<dbReference type="EMBL" id="BMKW01000002">
    <property type="protein sequence ID" value="GGJ05509.1"/>
    <property type="molecule type" value="Genomic_DNA"/>
</dbReference>
<dbReference type="Gene3D" id="3.40.190.150">
    <property type="entry name" value="Bordetella uptake gene, domain 1"/>
    <property type="match status" value="1"/>
</dbReference>
<comment type="similarity">
    <text evidence="1">Belongs to the UPF0065 (bug) family.</text>
</comment>
<dbReference type="Proteomes" id="UP000661507">
    <property type="component" value="Unassembled WGS sequence"/>
</dbReference>
<dbReference type="InterPro" id="IPR042100">
    <property type="entry name" value="Bug_dom1"/>
</dbReference>
<feature type="chain" id="PRO_5037817201" evidence="2">
    <location>
        <begin position="24"/>
        <end position="326"/>
    </location>
</feature>
<accession>A0A917K993</accession>
<dbReference type="SUPFAM" id="SSF53850">
    <property type="entry name" value="Periplasmic binding protein-like II"/>
    <property type="match status" value="1"/>
</dbReference>
<proteinExistence type="inferred from homology"/>